<gene>
    <name evidence="7" type="ORF">E2A64_15490</name>
</gene>
<comment type="pathway">
    <text evidence="1">Carbohydrate metabolism; galactose metabolism.</text>
</comment>
<dbReference type="Pfam" id="PF01370">
    <property type="entry name" value="Epimerase"/>
    <property type="match status" value="1"/>
</dbReference>
<sequence>MTAVLVSGGGGLVGRYIVEHLLAHGYRVKIASRQPPPRGLFSAEVEHVPLSLDPDADNSCAFDDVYHFIHAAFDHVPGRYRGGEGDDPEGFRRNNLEGSIQLFETARRAGVRRVIFLSSRAVYDGVEPGTPLSEDLQLSPATLYGEVKLKAEGALAFMSEAEPGFSGTSLRVTGVYGNLRPNKWDKMFADYLDGRPVEMRAGSEVHGSDVAAACRMMLEAETAKVAGESFNISDVVTDTHRILAHLKAATGSDRTLPDPADRKAVAVMPTEKIRALGWEPGGEALLAETVAELARSIRDRHL</sequence>
<comment type="caution">
    <text evidence="7">The sequence shown here is derived from an EMBL/GenBank/DDBJ whole genome shotgun (WGS) entry which is preliminary data.</text>
</comment>
<dbReference type="Gene3D" id="3.40.50.720">
    <property type="entry name" value="NAD(P)-binding Rossmann-like Domain"/>
    <property type="match status" value="1"/>
</dbReference>
<dbReference type="Proteomes" id="UP000295131">
    <property type="component" value="Unassembled WGS sequence"/>
</dbReference>
<dbReference type="SUPFAM" id="SSF51735">
    <property type="entry name" value="NAD(P)-binding Rossmann-fold domains"/>
    <property type="match status" value="1"/>
</dbReference>
<evidence type="ECO:0000313" key="8">
    <source>
        <dbReference type="Proteomes" id="UP000295131"/>
    </source>
</evidence>
<evidence type="ECO:0000313" key="7">
    <source>
        <dbReference type="EMBL" id="TDH35112.1"/>
    </source>
</evidence>
<dbReference type="AlphaFoldDB" id="A0A4R5PIW6"/>
<evidence type="ECO:0000256" key="2">
    <source>
        <dbReference type="ARBA" id="ARBA00007637"/>
    </source>
</evidence>
<evidence type="ECO:0000259" key="6">
    <source>
        <dbReference type="Pfam" id="PF01370"/>
    </source>
</evidence>
<evidence type="ECO:0000256" key="5">
    <source>
        <dbReference type="ARBA" id="ARBA00033067"/>
    </source>
</evidence>
<comment type="similarity">
    <text evidence="2">Belongs to the NAD(P)-dependent epimerase/dehydratase family.</text>
</comment>
<dbReference type="CDD" id="cd08946">
    <property type="entry name" value="SDR_e"/>
    <property type="match status" value="1"/>
</dbReference>
<proteinExistence type="inferred from homology"/>
<dbReference type="OrthoDB" id="9814124at2"/>
<dbReference type="PANTHER" id="PTHR43725:SF54">
    <property type="entry name" value="UDP-N-ACETYL-D-QUINOVOSAMINE 4-EPIMERASE"/>
    <property type="match status" value="1"/>
</dbReference>
<dbReference type="InterPro" id="IPR036291">
    <property type="entry name" value="NAD(P)-bd_dom_sf"/>
</dbReference>
<reference evidence="7 8" key="1">
    <citation type="journal article" date="2013" name="Int. J. Syst. Evol. Microbiol.">
        <title>Hoeflea suaedae sp. nov., an endophytic bacterium isolated from the root of the halophyte Suaeda maritima.</title>
        <authorList>
            <person name="Chung E.J."/>
            <person name="Park J.A."/>
            <person name="Pramanik P."/>
            <person name="Bibi F."/>
            <person name="Jeon C.O."/>
            <person name="Chung Y.R."/>
        </authorList>
    </citation>
    <scope>NUCLEOTIDE SEQUENCE [LARGE SCALE GENOMIC DNA]</scope>
    <source>
        <strain evidence="7 8">YC6898</strain>
    </source>
</reference>
<organism evidence="7 8">
    <name type="scientific">Pseudohoeflea suaedae</name>
    <dbReference type="NCBI Taxonomy" id="877384"/>
    <lineage>
        <taxon>Bacteria</taxon>
        <taxon>Pseudomonadati</taxon>
        <taxon>Pseudomonadota</taxon>
        <taxon>Alphaproteobacteria</taxon>
        <taxon>Hyphomicrobiales</taxon>
        <taxon>Rhizobiaceae</taxon>
        <taxon>Pseudohoeflea</taxon>
    </lineage>
</organism>
<protein>
    <recommendedName>
        <fullName evidence="3">UDP-glucose 4-epimerase</fullName>
    </recommendedName>
    <alternativeName>
        <fullName evidence="5">Galactowaldenase</fullName>
    </alternativeName>
    <alternativeName>
        <fullName evidence="4">UDP-galactose 4-epimerase</fullName>
    </alternativeName>
</protein>
<accession>A0A4R5PIW6</accession>
<evidence type="ECO:0000256" key="3">
    <source>
        <dbReference type="ARBA" id="ARBA00018569"/>
    </source>
</evidence>
<dbReference type="InterPro" id="IPR001509">
    <property type="entry name" value="Epimerase_deHydtase"/>
</dbReference>
<evidence type="ECO:0000256" key="4">
    <source>
        <dbReference type="ARBA" id="ARBA00031367"/>
    </source>
</evidence>
<feature type="domain" description="NAD-dependent epimerase/dehydratase" evidence="6">
    <location>
        <begin position="4"/>
        <end position="232"/>
    </location>
</feature>
<keyword evidence="8" id="KW-1185">Reference proteome</keyword>
<evidence type="ECO:0000256" key="1">
    <source>
        <dbReference type="ARBA" id="ARBA00004947"/>
    </source>
</evidence>
<dbReference type="PANTHER" id="PTHR43725">
    <property type="entry name" value="UDP-GLUCOSE 4-EPIMERASE"/>
    <property type="match status" value="1"/>
</dbReference>
<name>A0A4R5PIW6_9HYPH</name>
<dbReference type="RefSeq" id="WP_133285397.1">
    <property type="nucleotide sequence ID" value="NZ_SMSI01000003.1"/>
</dbReference>
<dbReference type="EMBL" id="SMSI01000003">
    <property type="protein sequence ID" value="TDH35112.1"/>
    <property type="molecule type" value="Genomic_DNA"/>
</dbReference>